<evidence type="ECO:0000256" key="7">
    <source>
        <dbReference type="ARBA" id="ARBA00022898"/>
    </source>
</evidence>
<name>A0A1P8UED5_9GAMM</name>
<proteinExistence type="inferred from homology"/>
<dbReference type="KEGG" id="afy:BW247_02935"/>
<comment type="catalytic activity">
    <reaction evidence="11">
        <text>N(6)-(pyridoxal phosphate)-L-lysyl-[4-amino-5-hydroxymethyl-2-methylpyrimidine phosphate synthase] + L-histidyl-[4-amino-5-hydroxymethyl-2-methylpyrimidine phosphate synthase] + 2 Fe(3+) + 4 H2O = L-lysyl-[4-amino-5-hydroxymethyl-2-methylpyrimidine phosphate synthase] + (2S)-2-amino-5-hydroxy-4-oxopentanoyl-[4-amino-5-hydroxymethyl-2-methylpyrimidine phosphate synthase] + 4-amino-2-methyl-5-(phosphooxymethyl)pyrimidine + 3-oxopropanoate + 2 Fe(2+) + 2 H(+)</text>
        <dbReference type="Rhea" id="RHEA:65756"/>
        <dbReference type="Rhea" id="RHEA-COMP:16892"/>
        <dbReference type="Rhea" id="RHEA-COMP:16893"/>
        <dbReference type="Rhea" id="RHEA-COMP:16894"/>
        <dbReference type="Rhea" id="RHEA-COMP:16895"/>
        <dbReference type="ChEBI" id="CHEBI:15377"/>
        <dbReference type="ChEBI" id="CHEBI:15378"/>
        <dbReference type="ChEBI" id="CHEBI:29033"/>
        <dbReference type="ChEBI" id="CHEBI:29034"/>
        <dbReference type="ChEBI" id="CHEBI:29969"/>
        <dbReference type="ChEBI" id="CHEBI:29979"/>
        <dbReference type="ChEBI" id="CHEBI:33190"/>
        <dbReference type="ChEBI" id="CHEBI:58354"/>
        <dbReference type="ChEBI" id="CHEBI:143915"/>
        <dbReference type="ChEBI" id="CHEBI:157692"/>
    </reaction>
    <physiologicalReaction direction="left-to-right" evidence="11">
        <dbReference type="Rhea" id="RHEA:65757"/>
    </physiologicalReaction>
</comment>
<evidence type="ECO:0000256" key="2">
    <source>
        <dbReference type="ARBA" id="ARBA00004948"/>
    </source>
</evidence>
<evidence type="ECO:0000256" key="5">
    <source>
        <dbReference type="ARBA" id="ARBA00022679"/>
    </source>
</evidence>
<organism evidence="13 14">
    <name type="scientific">Acidihalobacter ferrooxydans</name>
    <dbReference type="NCBI Taxonomy" id="1765967"/>
    <lineage>
        <taxon>Bacteria</taxon>
        <taxon>Pseudomonadati</taxon>
        <taxon>Pseudomonadota</taxon>
        <taxon>Gammaproteobacteria</taxon>
        <taxon>Chromatiales</taxon>
        <taxon>Ectothiorhodospiraceae</taxon>
        <taxon>Acidihalobacter</taxon>
    </lineage>
</organism>
<dbReference type="GO" id="GO:0046872">
    <property type="term" value="F:metal ion binding"/>
    <property type="evidence" value="ECO:0007669"/>
    <property type="project" value="UniProtKB-KW"/>
</dbReference>
<evidence type="ECO:0000313" key="13">
    <source>
        <dbReference type="EMBL" id="APZ42176.1"/>
    </source>
</evidence>
<dbReference type="Gene3D" id="3.40.190.10">
    <property type="entry name" value="Periplasmic binding protein-like II"/>
    <property type="match status" value="2"/>
</dbReference>
<comment type="subunit">
    <text evidence="4">Homodimer.</text>
</comment>
<dbReference type="Pfam" id="PF09084">
    <property type="entry name" value="NMT1"/>
    <property type="match status" value="1"/>
</dbReference>
<protein>
    <recommendedName>
        <fullName evidence="10">Thiamine pyrimidine synthase</fullName>
    </recommendedName>
</protein>
<dbReference type="GO" id="GO:0009228">
    <property type="term" value="P:thiamine biosynthetic process"/>
    <property type="evidence" value="ECO:0007669"/>
    <property type="project" value="UniProtKB-KW"/>
</dbReference>
<evidence type="ECO:0000256" key="10">
    <source>
        <dbReference type="ARBA" id="ARBA00033171"/>
    </source>
</evidence>
<evidence type="ECO:0000256" key="4">
    <source>
        <dbReference type="ARBA" id="ARBA00011738"/>
    </source>
</evidence>
<keyword evidence="7" id="KW-0663">Pyridoxal phosphate</keyword>
<dbReference type="EMBL" id="CP019434">
    <property type="protein sequence ID" value="APZ42176.1"/>
    <property type="molecule type" value="Genomic_DNA"/>
</dbReference>
<keyword evidence="5" id="KW-0808">Transferase</keyword>
<evidence type="ECO:0000256" key="3">
    <source>
        <dbReference type="ARBA" id="ARBA00009406"/>
    </source>
</evidence>
<evidence type="ECO:0000313" key="14">
    <source>
        <dbReference type="Proteomes" id="UP000243807"/>
    </source>
</evidence>
<sequence length="304" mass="33703">MPQVTLYLKWVPQYQFAGYLVAEKKGYYKDAGLDVHIVPGGPNINTVQEIADGAAQFGIQTAEPIFYAYSHGLNLTMLMADFQEPYEEFMVKKSSKIMSVKDFAGKTVGINIGGLSQLLLPVMLESEGVDPSSVHTVRKTISLTPFLSDRVPIWNGYVGNEPFQAMNQGVPVREFKLAKYVPNWYGDVLFAKSSYVTNHPDIVRKFVSASQKGWVFATEHPKETIAIIRKINPQKSDKALSQEAQAAIPLMTSAATKTHCFGWMDAGRVSAMEKDMVKFGGWQKSGALPAPETFFSNQYLSCAH</sequence>
<dbReference type="SUPFAM" id="SSF53850">
    <property type="entry name" value="Periplasmic binding protein-like II"/>
    <property type="match status" value="1"/>
</dbReference>
<evidence type="ECO:0000259" key="12">
    <source>
        <dbReference type="Pfam" id="PF09084"/>
    </source>
</evidence>
<comment type="function">
    <text evidence="1">Responsible for the formation of the pyrimidine heterocycle in the thiamine biosynthesis pathway. Catalyzes the formation of hydroxymethylpyrimidine phosphate (HMP-P) from histidine and pyridoxal phosphate (PLP). The protein uses PLP and the active site histidine to form HMP-P, generating an inactive enzyme. The enzyme can only undergo a single turnover, which suggests it is a suicide enzyme.</text>
</comment>
<feature type="domain" description="SsuA/THI5-like" evidence="12">
    <location>
        <begin position="14"/>
        <end position="223"/>
    </location>
</feature>
<dbReference type="PANTHER" id="PTHR31528:SF1">
    <property type="entry name" value="4-AMINO-5-HYDROXYMETHYL-2-METHYLPYRIMIDINE PHOSPHATE SYNTHASE THI11-RELATED"/>
    <property type="match status" value="1"/>
</dbReference>
<dbReference type="GO" id="GO:0016740">
    <property type="term" value="F:transferase activity"/>
    <property type="evidence" value="ECO:0007669"/>
    <property type="project" value="UniProtKB-KW"/>
</dbReference>
<gene>
    <name evidence="13" type="ORF">BW247_02935</name>
</gene>
<comment type="pathway">
    <text evidence="2">Cofactor biosynthesis; thiamine diphosphate biosynthesis.</text>
</comment>
<keyword evidence="6" id="KW-0479">Metal-binding</keyword>
<evidence type="ECO:0000256" key="11">
    <source>
        <dbReference type="ARBA" id="ARBA00048179"/>
    </source>
</evidence>
<dbReference type="STRING" id="1765967.BW247_02935"/>
<evidence type="ECO:0000256" key="6">
    <source>
        <dbReference type="ARBA" id="ARBA00022723"/>
    </source>
</evidence>
<comment type="similarity">
    <text evidence="3">Belongs to the NMT1/THI5 family.</text>
</comment>
<reference evidence="13 14" key="1">
    <citation type="submission" date="2017-01" db="EMBL/GenBank/DDBJ databases">
        <title>Draft sequence of Acidihalobacter ferrooxidans strain DSM 14175 (strain V8).</title>
        <authorList>
            <person name="Khaleque H.N."/>
            <person name="Ramsay J.P."/>
            <person name="Murphy R.J.T."/>
            <person name="Kaksonen A.H."/>
            <person name="Boxall N.J."/>
            <person name="Watkin E.L.J."/>
        </authorList>
    </citation>
    <scope>NUCLEOTIDE SEQUENCE [LARGE SCALE GENOMIC DNA]</scope>
    <source>
        <strain evidence="13 14">V8</strain>
    </source>
</reference>
<dbReference type="Proteomes" id="UP000243807">
    <property type="component" value="Chromosome"/>
</dbReference>
<evidence type="ECO:0000256" key="8">
    <source>
        <dbReference type="ARBA" id="ARBA00022977"/>
    </source>
</evidence>
<dbReference type="PANTHER" id="PTHR31528">
    <property type="entry name" value="4-AMINO-5-HYDROXYMETHYL-2-METHYLPYRIMIDINE PHOSPHATE SYNTHASE THI11-RELATED"/>
    <property type="match status" value="1"/>
</dbReference>
<dbReference type="InterPro" id="IPR015168">
    <property type="entry name" value="SsuA/THI5"/>
</dbReference>
<evidence type="ECO:0000256" key="1">
    <source>
        <dbReference type="ARBA" id="ARBA00003469"/>
    </source>
</evidence>
<keyword evidence="9" id="KW-0408">Iron</keyword>
<accession>A0A1P8UED5</accession>
<dbReference type="InterPro" id="IPR027939">
    <property type="entry name" value="NMT1/THI5"/>
</dbReference>
<evidence type="ECO:0000256" key="9">
    <source>
        <dbReference type="ARBA" id="ARBA00023004"/>
    </source>
</evidence>
<dbReference type="AlphaFoldDB" id="A0A1P8UED5"/>
<keyword evidence="8" id="KW-0784">Thiamine biosynthesis</keyword>
<keyword evidence="14" id="KW-1185">Reference proteome</keyword>